<evidence type="ECO:0000259" key="1">
    <source>
        <dbReference type="Pfam" id="PF09983"/>
    </source>
</evidence>
<proteinExistence type="predicted"/>
<dbReference type="OrthoDB" id="9809365at2"/>
<dbReference type="Proteomes" id="UP000030595">
    <property type="component" value="Unassembled WGS sequence"/>
</dbReference>
<evidence type="ECO:0000313" key="2">
    <source>
        <dbReference type="EMBL" id="KGR91340.1"/>
    </source>
</evidence>
<keyword evidence="3" id="KW-1185">Reference proteome</keyword>
<comment type="caution">
    <text evidence="2">The sequence shown here is derived from an EMBL/GenBank/DDBJ whole genome shotgun (WGS) entry which is preliminary data.</text>
</comment>
<reference evidence="2 3" key="1">
    <citation type="submission" date="2014-02" db="EMBL/GenBank/DDBJ databases">
        <title>Draft genome sequence of Lysinibacillus massiliensis CCUG 49529.</title>
        <authorList>
            <person name="Zhang F."/>
            <person name="Wang G."/>
            <person name="Zhang L."/>
        </authorList>
    </citation>
    <scope>NUCLEOTIDE SEQUENCE [LARGE SCALE GENOMIC DNA]</scope>
    <source>
        <strain evidence="2 3">CCUG 49529</strain>
    </source>
</reference>
<gene>
    <name evidence="2" type="ORF">CD30_06895</name>
</gene>
<evidence type="ECO:0000313" key="3">
    <source>
        <dbReference type="Proteomes" id="UP000030595"/>
    </source>
</evidence>
<dbReference type="AlphaFoldDB" id="A0A0A3J6K6"/>
<organism evidence="2 3">
    <name type="scientific">Ureibacillus massiliensis 4400831 = CIP 108448 = CCUG 49529</name>
    <dbReference type="NCBI Taxonomy" id="1211035"/>
    <lineage>
        <taxon>Bacteria</taxon>
        <taxon>Bacillati</taxon>
        <taxon>Bacillota</taxon>
        <taxon>Bacilli</taxon>
        <taxon>Bacillales</taxon>
        <taxon>Caryophanaceae</taxon>
        <taxon>Ureibacillus</taxon>
    </lineage>
</organism>
<sequence length="343" mass="40180">MMELIDHLFTFSKTYITLDELEKMDSTYQTYEQFSLKILELEEQGLLQAVKSSGRNGKTPSLAYKYRIYYSKLKKDSQGEIEKFSLFIHPAIKLDAYLSALPQKWQEDKLYIEKINSYLQKHGFPEDEVPAPERSLALVGDEKWIQENNGQKLLESIKIWDQLRIIPVHDPLSFAINPLHINNSTQYHLIVENKTTFDGLIGKITDTQFTTLIYGQGYKITKSIEHFKKQIPIPTAKHVFYYFGDVDWEGIKIWHLLTQKIDAIPALYFYQSILKKQPIPIKTKQTKNDAANEQFLSYFNEHEKSELLKILTNDTYYPQEMLSSNELKQIWSESDWTSLLSKQ</sequence>
<dbReference type="eggNOG" id="ENOG502ZAI3">
    <property type="taxonomic scope" value="Bacteria"/>
</dbReference>
<dbReference type="EMBL" id="JPVQ01000008">
    <property type="protein sequence ID" value="KGR91340.1"/>
    <property type="molecule type" value="Genomic_DNA"/>
</dbReference>
<dbReference type="InterPro" id="IPR024534">
    <property type="entry name" value="JetD_C"/>
</dbReference>
<dbReference type="Pfam" id="PF09983">
    <property type="entry name" value="JetD_C"/>
    <property type="match status" value="1"/>
</dbReference>
<accession>A0A0A3J6K6</accession>
<feature type="domain" description="Wadjet protein JetD C-terminal" evidence="1">
    <location>
        <begin position="185"/>
        <end position="304"/>
    </location>
</feature>
<protein>
    <recommendedName>
        <fullName evidence="1">Wadjet protein JetD C-terminal domain-containing protein</fullName>
    </recommendedName>
</protein>
<name>A0A0A3J6K6_9BACL</name>